<reference evidence="2" key="1">
    <citation type="submission" date="2018-05" db="EMBL/GenBank/DDBJ databases">
        <title>Azospirillum thermophila sp. nov., a novel isolated from hot spring.</title>
        <authorList>
            <person name="Zhao Z."/>
        </authorList>
    </citation>
    <scope>NUCLEOTIDE SEQUENCE [LARGE SCALE GENOMIC DNA]</scope>
    <source>
        <strain evidence="2">CFH 70021</strain>
    </source>
</reference>
<dbReference type="EMBL" id="CP029352">
    <property type="protein sequence ID" value="AWK85027.1"/>
    <property type="molecule type" value="Genomic_DNA"/>
</dbReference>
<dbReference type="OrthoDB" id="8371071at2"/>
<dbReference type="RefSeq" id="WP_109323861.1">
    <property type="nucleotide sequence ID" value="NZ_CP029352.1"/>
</dbReference>
<dbReference type="KEGG" id="azz:DEW08_01475"/>
<gene>
    <name evidence="1" type="ORF">DEW08_01475</name>
</gene>
<sequence>MHDRAKRRGDIARIQQIDAELTGPPLPVLLRHVWRWFGELQRERSYTGMGDPLPLSARDIKGWMDLYQRRPDQQELEMIRLLDTIWLNVRAESRKG</sequence>
<dbReference type="InterPro" id="IPR056919">
    <property type="entry name" value="Phage_TAC_18"/>
</dbReference>
<name>A0A2S2CL38_9PROT</name>
<evidence type="ECO:0000313" key="1">
    <source>
        <dbReference type="EMBL" id="AWK85027.1"/>
    </source>
</evidence>
<proteinExistence type="predicted"/>
<organism evidence="1 2">
    <name type="scientific">Azospirillum thermophilum</name>
    <dbReference type="NCBI Taxonomy" id="2202148"/>
    <lineage>
        <taxon>Bacteria</taxon>
        <taxon>Pseudomonadati</taxon>
        <taxon>Pseudomonadota</taxon>
        <taxon>Alphaproteobacteria</taxon>
        <taxon>Rhodospirillales</taxon>
        <taxon>Azospirillaceae</taxon>
        <taxon>Azospirillum</taxon>
    </lineage>
</organism>
<dbReference type="Pfam" id="PF23812">
    <property type="entry name" value="Phage_TAC_18"/>
    <property type="match status" value="1"/>
</dbReference>
<keyword evidence="2" id="KW-1185">Reference proteome</keyword>
<dbReference type="Proteomes" id="UP000245629">
    <property type="component" value="Chromosome 1"/>
</dbReference>
<accession>A0A2S2CL38</accession>
<evidence type="ECO:0000313" key="2">
    <source>
        <dbReference type="Proteomes" id="UP000245629"/>
    </source>
</evidence>
<dbReference type="AlphaFoldDB" id="A0A2S2CL38"/>
<protein>
    <submittedName>
        <fullName evidence="1">Uncharacterized protein</fullName>
    </submittedName>
</protein>